<protein>
    <submittedName>
        <fullName evidence="8">Aromatic acid exporter family protein</fullName>
    </submittedName>
</protein>
<proteinExistence type="inferred from homology"/>
<evidence type="ECO:0000256" key="6">
    <source>
        <dbReference type="ARBA" id="ARBA00023136"/>
    </source>
</evidence>
<dbReference type="AlphaFoldDB" id="A0A4R6BEV6"/>
<name>A0A4R6BEV6_9STAP</name>
<accession>A0A4R6BEV6</accession>
<feature type="transmembrane region" description="Helical" evidence="7">
    <location>
        <begin position="125"/>
        <end position="143"/>
    </location>
</feature>
<keyword evidence="3" id="KW-1003">Cell membrane</keyword>
<evidence type="ECO:0000313" key="9">
    <source>
        <dbReference type="Proteomes" id="UP000295310"/>
    </source>
</evidence>
<dbReference type="RefSeq" id="WP_133431586.1">
    <property type="nucleotide sequence ID" value="NZ_CP092172.1"/>
</dbReference>
<sequence length="361" mass="41568">MKLGARIFKTGIAIMLALYVAQMLGTPGYVVAGISALFAMQPSVYQSYKSVLENLQGNSIGALLAIIVVQTFGNHLFIIGLTTIILISLLAKLHLQNVTGLAVVTQLVIMEATGDHFLTIAFTRFAFIMIGVLSAALVNLLFLPPQYETKLYYTCQQIGNDIFKWLRLSINGSSEYHVVKHDVEDIRDRIIAVESKFNLYKNERALTKKQNYRNIRKKILFKELIMTTRRAYDLLRRINRYENDILHLPEALRIQLKFEMDELMTLHEGILMQFNNKLSPTHLAEENFMTGDFKKDVLELVLAEMRTVDDPPYNKQHIILIISALFEYREKLEHLDKLTHSFHHYHKEDNKIKVADDIQDL</sequence>
<dbReference type="Proteomes" id="UP000295310">
    <property type="component" value="Unassembled WGS sequence"/>
</dbReference>
<feature type="transmembrane region" description="Helical" evidence="7">
    <location>
        <begin position="12"/>
        <end position="40"/>
    </location>
</feature>
<reference evidence="8 9" key="1">
    <citation type="submission" date="2019-01" db="EMBL/GenBank/DDBJ databases">
        <title>Draft genome sequences of the type strains of six Macrococcus species.</title>
        <authorList>
            <person name="Mazhar S."/>
            <person name="Altermann E."/>
            <person name="Hill C."/>
            <person name="Mcauliffe O."/>
        </authorList>
    </citation>
    <scope>NUCLEOTIDE SEQUENCE [LARGE SCALE GENOMIC DNA]</scope>
    <source>
        <strain evidence="8 9">CCM4811</strain>
    </source>
</reference>
<evidence type="ECO:0000256" key="2">
    <source>
        <dbReference type="ARBA" id="ARBA00006544"/>
    </source>
</evidence>
<dbReference type="EMBL" id="SCWA01000005">
    <property type="protein sequence ID" value="TDL98347.1"/>
    <property type="molecule type" value="Genomic_DNA"/>
</dbReference>
<keyword evidence="4 7" id="KW-0812">Transmembrane</keyword>
<keyword evidence="6 7" id="KW-0472">Membrane</keyword>
<keyword evidence="9" id="KW-1185">Reference proteome</keyword>
<organism evidence="8 9">
    <name type="scientific">Macrococcus brunensis</name>
    <dbReference type="NCBI Taxonomy" id="198483"/>
    <lineage>
        <taxon>Bacteria</taxon>
        <taxon>Bacillati</taxon>
        <taxon>Bacillota</taxon>
        <taxon>Bacilli</taxon>
        <taxon>Bacillales</taxon>
        <taxon>Staphylococcaceae</taxon>
        <taxon>Macrococcus</taxon>
    </lineage>
</organism>
<evidence type="ECO:0000256" key="1">
    <source>
        <dbReference type="ARBA" id="ARBA00004651"/>
    </source>
</evidence>
<gene>
    <name evidence="8" type="ORF">ERX27_04195</name>
</gene>
<dbReference type="InterPro" id="IPR010343">
    <property type="entry name" value="ArAE_1"/>
</dbReference>
<feature type="transmembrane region" description="Helical" evidence="7">
    <location>
        <begin position="98"/>
        <end position="119"/>
    </location>
</feature>
<feature type="transmembrane region" description="Helical" evidence="7">
    <location>
        <begin position="60"/>
        <end position="91"/>
    </location>
</feature>
<keyword evidence="5 7" id="KW-1133">Transmembrane helix</keyword>
<dbReference type="GO" id="GO:0005886">
    <property type="term" value="C:plasma membrane"/>
    <property type="evidence" value="ECO:0007669"/>
    <property type="project" value="UniProtKB-SubCell"/>
</dbReference>
<dbReference type="OrthoDB" id="1653617at2"/>
<dbReference type="Pfam" id="PF06081">
    <property type="entry name" value="ArAE_1"/>
    <property type="match status" value="1"/>
</dbReference>
<evidence type="ECO:0000256" key="4">
    <source>
        <dbReference type="ARBA" id="ARBA00022692"/>
    </source>
</evidence>
<comment type="subcellular location">
    <subcellularLocation>
        <location evidence="1">Cell membrane</location>
        <topology evidence="1">Multi-pass membrane protein</topology>
    </subcellularLocation>
</comment>
<evidence type="ECO:0000256" key="3">
    <source>
        <dbReference type="ARBA" id="ARBA00022475"/>
    </source>
</evidence>
<comment type="similarity">
    <text evidence="2">Belongs to the UPF0421 family.</text>
</comment>
<evidence type="ECO:0000256" key="7">
    <source>
        <dbReference type="SAM" id="Phobius"/>
    </source>
</evidence>
<comment type="caution">
    <text evidence="8">The sequence shown here is derived from an EMBL/GenBank/DDBJ whole genome shotgun (WGS) entry which is preliminary data.</text>
</comment>
<evidence type="ECO:0000256" key="5">
    <source>
        <dbReference type="ARBA" id="ARBA00022989"/>
    </source>
</evidence>
<evidence type="ECO:0000313" key="8">
    <source>
        <dbReference type="EMBL" id="TDL98347.1"/>
    </source>
</evidence>